<keyword evidence="4 11" id="KW-1133">Transmembrane helix</keyword>
<dbReference type="Gene3D" id="1.10.287.70">
    <property type="match status" value="1"/>
</dbReference>
<gene>
    <name evidence="13" type="ORF">HHK36_003557</name>
</gene>
<reference evidence="13 14" key="1">
    <citation type="submission" date="2020-04" db="EMBL/GenBank/DDBJ databases">
        <title>Plant Genome Project.</title>
        <authorList>
            <person name="Zhang R.-G."/>
        </authorList>
    </citation>
    <scope>NUCLEOTIDE SEQUENCE [LARGE SCALE GENOMIC DNA]</scope>
    <source>
        <strain evidence="13">YNK0</strain>
        <tissue evidence="13">Leaf</tissue>
    </source>
</reference>
<feature type="transmembrane region" description="Helical" evidence="11">
    <location>
        <begin position="290"/>
        <end position="312"/>
    </location>
</feature>
<keyword evidence="10" id="KW-0407">Ion channel</keyword>
<feature type="domain" description="Ionotropic glutamate receptor C-terminal" evidence="12">
    <location>
        <begin position="110"/>
        <end position="445"/>
    </location>
</feature>
<accession>A0A835DP27</accession>
<dbReference type="PANTHER" id="PTHR18966">
    <property type="entry name" value="IONOTROPIC GLUTAMATE RECEPTOR"/>
    <property type="match status" value="1"/>
</dbReference>
<evidence type="ECO:0000256" key="1">
    <source>
        <dbReference type="ARBA" id="ARBA00004141"/>
    </source>
</evidence>
<evidence type="ECO:0000256" key="6">
    <source>
        <dbReference type="ARBA" id="ARBA00023136"/>
    </source>
</evidence>
<dbReference type="Gene3D" id="3.40.190.10">
    <property type="entry name" value="Periplasmic binding protein-like II"/>
    <property type="match status" value="3"/>
</dbReference>
<comment type="subcellular location">
    <subcellularLocation>
        <location evidence="1">Membrane</location>
        <topology evidence="1">Multi-pass membrane protein</topology>
    </subcellularLocation>
</comment>
<dbReference type="SUPFAM" id="SSF53850">
    <property type="entry name" value="Periplasmic binding protein-like II"/>
    <property type="match status" value="1"/>
</dbReference>
<dbReference type="GO" id="GO:0015276">
    <property type="term" value="F:ligand-gated monoatomic ion channel activity"/>
    <property type="evidence" value="ECO:0007669"/>
    <property type="project" value="InterPro"/>
</dbReference>
<name>A0A835DP27_TETSI</name>
<keyword evidence="14" id="KW-1185">Reference proteome</keyword>
<dbReference type="FunFam" id="3.40.190.10:FF:000054">
    <property type="entry name" value="Glutamate receptor"/>
    <property type="match status" value="1"/>
</dbReference>
<evidence type="ECO:0000259" key="12">
    <source>
        <dbReference type="SMART" id="SM00079"/>
    </source>
</evidence>
<dbReference type="SMART" id="SM00079">
    <property type="entry name" value="PBPe"/>
    <property type="match status" value="1"/>
</dbReference>
<proteinExistence type="predicted"/>
<evidence type="ECO:0000256" key="10">
    <source>
        <dbReference type="ARBA" id="ARBA00023303"/>
    </source>
</evidence>
<evidence type="ECO:0000256" key="2">
    <source>
        <dbReference type="ARBA" id="ARBA00022448"/>
    </source>
</evidence>
<evidence type="ECO:0000256" key="9">
    <source>
        <dbReference type="ARBA" id="ARBA00023286"/>
    </source>
</evidence>
<dbReference type="InterPro" id="IPR019594">
    <property type="entry name" value="Glu/Gly-bd"/>
</dbReference>
<feature type="transmembrane region" description="Helical" evidence="11">
    <location>
        <begin position="232"/>
        <end position="250"/>
    </location>
</feature>
<comment type="caution">
    <text evidence="13">The sequence shown here is derived from an EMBL/GenBank/DDBJ whole genome shotgun (WGS) entry which is preliminary data.</text>
</comment>
<organism evidence="13 14">
    <name type="scientific">Tetracentron sinense</name>
    <name type="common">Spur-leaf</name>
    <dbReference type="NCBI Taxonomy" id="13715"/>
    <lineage>
        <taxon>Eukaryota</taxon>
        <taxon>Viridiplantae</taxon>
        <taxon>Streptophyta</taxon>
        <taxon>Embryophyta</taxon>
        <taxon>Tracheophyta</taxon>
        <taxon>Spermatophyta</taxon>
        <taxon>Magnoliopsida</taxon>
        <taxon>Trochodendrales</taxon>
        <taxon>Trochodendraceae</taxon>
        <taxon>Tetracentron</taxon>
    </lineage>
</organism>
<dbReference type="InterPro" id="IPR001320">
    <property type="entry name" value="Iontro_rcpt_C"/>
</dbReference>
<evidence type="ECO:0000256" key="4">
    <source>
        <dbReference type="ARBA" id="ARBA00022989"/>
    </source>
</evidence>
<keyword evidence="7" id="KW-0675">Receptor</keyword>
<dbReference type="OMA" id="NECTARA"/>
<dbReference type="AlphaFoldDB" id="A0A835DP27"/>
<keyword evidence="3 11" id="KW-0812">Transmembrane</keyword>
<dbReference type="Proteomes" id="UP000655225">
    <property type="component" value="Unassembled WGS sequence"/>
</dbReference>
<keyword evidence="9" id="KW-1071">Ligand-gated ion channel</keyword>
<keyword evidence="5" id="KW-0406">Ion transport</keyword>
<dbReference type="OrthoDB" id="5984008at2759"/>
<dbReference type="EMBL" id="JABCRI010000002">
    <property type="protein sequence ID" value="KAF8411018.1"/>
    <property type="molecule type" value="Genomic_DNA"/>
</dbReference>
<evidence type="ECO:0000256" key="7">
    <source>
        <dbReference type="ARBA" id="ARBA00023170"/>
    </source>
</evidence>
<evidence type="ECO:0000313" key="14">
    <source>
        <dbReference type="Proteomes" id="UP000655225"/>
    </source>
</evidence>
<keyword evidence="6 11" id="KW-0472">Membrane</keyword>
<evidence type="ECO:0000256" key="5">
    <source>
        <dbReference type="ARBA" id="ARBA00023065"/>
    </source>
</evidence>
<sequence>MKTLTNNSTSKMLLENVLLSNFTGLSGEISFEDGELSHTPVFRVVNVVGKSYKELNFWSPEFGFSESIIDKGDEKSGDGGGNMGKLGVPMNWPGELQGVPKGRELLTGHILKIGVPAITSFEKFVKVEPNVTVSGFCIEVFEEAVDFLTKKYDRAIPYEFKPFDGSYDDLINQVINKHFDAVVGDVTILANRSTYVEFTQPYAESGLSMIVPVKSEESQKAWIFLKPFTTNMWLATCAIFLYTMFMVWFLEHQSNPDFRGPLSTTLWFTFSTIFFTHGEKLHRNFTRVAIVVWLFVVFILSSSYTASLTSMLTIRNLEPTVTDIAYLKKYNLPVGCHDDSFVRKYLENVIGFPPGNIKDVGKEDSIPEEFESQNIYAAFLEIPYGRVFLSKYCNKYTTIDQTFRFGGLGFVFPKGSPLAAFFSEAILNISESGKLKDLEKEWFSSSPKCSDKTKTESLSLHNFWGLFLITGGTSTIVFLLFLVNLLRNYKKKNPFSSDENLWSRIVKLTKYFKNGPIVTSAPKADGGEWRSSSMDYVYVYNTPELPQASPETEIEMA</sequence>
<evidence type="ECO:0000256" key="8">
    <source>
        <dbReference type="ARBA" id="ARBA00023180"/>
    </source>
</evidence>
<dbReference type="CDD" id="cd13686">
    <property type="entry name" value="GluR_Plant"/>
    <property type="match status" value="1"/>
</dbReference>
<dbReference type="Pfam" id="PF10613">
    <property type="entry name" value="Lig_chan-Glu_bd"/>
    <property type="match status" value="1"/>
</dbReference>
<dbReference type="Pfam" id="PF00060">
    <property type="entry name" value="Lig_chan"/>
    <property type="match status" value="1"/>
</dbReference>
<evidence type="ECO:0000256" key="11">
    <source>
        <dbReference type="SAM" id="Phobius"/>
    </source>
</evidence>
<dbReference type="FunFam" id="1.10.287.70:FF:000172">
    <property type="entry name" value="Glutamate receptor"/>
    <property type="match status" value="1"/>
</dbReference>
<evidence type="ECO:0000256" key="3">
    <source>
        <dbReference type="ARBA" id="ARBA00022692"/>
    </source>
</evidence>
<evidence type="ECO:0000313" key="13">
    <source>
        <dbReference type="EMBL" id="KAF8411018.1"/>
    </source>
</evidence>
<dbReference type="GO" id="GO:0016020">
    <property type="term" value="C:membrane"/>
    <property type="evidence" value="ECO:0007669"/>
    <property type="project" value="UniProtKB-SubCell"/>
</dbReference>
<keyword evidence="2" id="KW-0813">Transport</keyword>
<feature type="transmembrane region" description="Helical" evidence="11">
    <location>
        <begin position="463"/>
        <end position="486"/>
    </location>
</feature>
<dbReference type="InterPro" id="IPR015683">
    <property type="entry name" value="Ionotropic_Glu_rcpt"/>
</dbReference>
<keyword evidence="8" id="KW-0325">Glycoprotein</keyword>
<protein>
    <recommendedName>
        <fullName evidence="12">Ionotropic glutamate receptor C-terminal domain-containing protein</fullName>
    </recommendedName>
</protein>